<comment type="caution">
    <text evidence="2">The sequence shown here is derived from an EMBL/GenBank/DDBJ whole genome shotgun (WGS) entry which is preliminary data.</text>
</comment>
<reference evidence="2" key="1">
    <citation type="journal article" date="2019" name="Sci. Rep.">
        <title>Draft genome of Tanacetum cinerariifolium, the natural source of mosquito coil.</title>
        <authorList>
            <person name="Yamashiro T."/>
            <person name="Shiraishi A."/>
            <person name="Satake H."/>
            <person name="Nakayama K."/>
        </authorList>
    </citation>
    <scope>NUCLEOTIDE SEQUENCE</scope>
</reference>
<name>A0A699TIF7_TANCI</name>
<sequence>WVHDVLLESSSSKPQDDCSVNVPESSRNSNPTATSTNPLADQLETLTVETLIPTINLPVLTACFTYSSKTSIEPKKISDALQDPSWVEATQEELLKFKIQNV</sequence>
<evidence type="ECO:0000313" key="2">
    <source>
        <dbReference type="EMBL" id="GFD09111.1"/>
    </source>
</evidence>
<protein>
    <submittedName>
        <fullName evidence="2">Uncharacterized protein</fullName>
    </submittedName>
</protein>
<dbReference type="AlphaFoldDB" id="A0A699TIF7"/>
<feature type="non-terminal residue" evidence="2">
    <location>
        <position position="1"/>
    </location>
</feature>
<proteinExistence type="predicted"/>
<accession>A0A699TIF7</accession>
<dbReference type="EMBL" id="BKCJ011243042">
    <property type="protein sequence ID" value="GFD09111.1"/>
    <property type="molecule type" value="Genomic_DNA"/>
</dbReference>
<evidence type="ECO:0000256" key="1">
    <source>
        <dbReference type="SAM" id="MobiDB-lite"/>
    </source>
</evidence>
<organism evidence="2">
    <name type="scientific">Tanacetum cinerariifolium</name>
    <name type="common">Dalmatian daisy</name>
    <name type="synonym">Chrysanthemum cinerariifolium</name>
    <dbReference type="NCBI Taxonomy" id="118510"/>
    <lineage>
        <taxon>Eukaryota</taxon>
        <taxon>Viridiplantae</taxon>
        <taxon>Streptophyta</taxon>
        <taxon>Embryophyta</taxon>
        <taxon>Tracheophyta</taxon>
        <taxon>Spermatophyta</taxon>
        <taxon>Magnoliopsida</taxon>
        <taxon>eudicotyledons</taxon>
        <taxon>Gunneridae</taxon>
        <taxon>Pentapetalae</taxon>
        <taxon>asterids</taxon>
        <taxon>campanulids</taxon>
        <taxon>Asterales</taxon>
        <taxon>Asteraceae</taxon>
        <taxon>Asteroideae</taxon>
        <taxon>Anthemideae</taxon>
        <taxon>Anthemidinae</taxon>
        <taxon>Tanacetum</taxon>
    </lineage>
</organism>
<feature type="compositionally biased region" description="Polar residues" evidence="1">
    <location>
        <begin position="22"/>
        <end position="40"/>
    </location>
</feature>
<gene>
    <name evidence="2" type="ORF">Tci_881080</name>
</gene>
<feature type="region of interest" description="Disordered" evidence="1">
    <location>
        <begin position="1"/>
        <end position="40"/>
    </location>
</feature>